<dbReference type="InterPro" id="IPR009288">
    <property type="entry name" value="AIG2-like_dom"/>
</dbReference>
<organism evidence="4 5">
    <name type="scientific">Zhongshania aquimaris</name>
    <dbReference type="NCBI Taxonomy" id="2857107"/>
    <lineage>
        <taxon>Bacteria</taxon>
        <taxon>Pseudomonadati</taxon>
        <taxon>Pseudomonadota</taxon>
        <taxon>Gammaproteobacteria</taxon>
        <taxon>Cellvibrionales</taxon>
        <taxon>Spongiibacteraceae</taxon>
        <taxon>Zhongshania</taxon>
    </lineage>
</organism>
<keyword evidence="1" id="KW-0808">Transferase</keyword>
<dbReference type="EMBL" id="JAHWDQ010000003">
    <property type="protein sequence ID" value="MBW2941675.1"/>
    <property type="molecule type" value="Genomic_DNA"/>
</dbReference>
<proteinExistence type="predicted"/>
<dbReference type="PANTHER" id="PTHR31544">
    <property type="entry name" value="AIG2-LIKE PROTEIN D"/>
    <property type="match status" value="1"/>
</dbReference>
<reference evidence="4" key="1">
    <citation type="submission" date="2021-07" db="EMBL/GenBank/DDBJ databases">
        <title>Zhongshania sp. CAU 1632 isolated from seawater.</title>
        <authorList>
            <person name="Kim W."/>
        </authorList>
    </citation>
    <scope>NUCLEOTIDE SEQUENCE</scope>
    <source>
        <strain evidence="4">CAU 1632</strain>
    </source>
</reference>
<dbReference type="PANTHER" id="PTHR31544:SF2">
    <property type="entry name" value="AIG2-LIKE PROTEIN D"/>
    <property type="match status" value="1"/>
</dbReference>
<keyword evidence="5" id="KW-1185">Reference proteome</keyword>
<sequence>MAIVFTYGSLMCDDIMAAVTGQALASESASLNDFARYAVRNEAYPAIVPEASAKVQGRIYYDVNDLGLARLDLFEGDWYSRVALKVEVHGAPVEAQTYVFRDECRQQLAAWLWDFEYFMEHGKQTFTAEYLGYQRLG</sequence>
<dbReference type="RefSeq" id="WP_219043910.1">
    <property type="nucleotide sequence ID" value="NZ_JAHWDQ010000003.1"/>
</dbReference>
<feature type="domain" description="Gamma-glutamylcyclotransferase AIG2-like" evidence="3">
    <location>
        <begin position="4"/>
        <end position="106"/>
    </location>
</feature>
<dbReference type="Proteomes" id="UP001166291">
    <property type="component" value="Unassembled WGS sequence"/>
</dbReference>
<dbReference type="InterPro" id="IPR013024">
    <property type="entry name" value="GGCT-like"/>
</dbReference>
<evidence type="ECO:0000313" key="5">
    <source>
        <dbReference type="Proteomes" id="UP001166291"/>
    </source>
</evidence>
<accession>A0ABS6VTN9</accession>
<dbReference type="CDD" id="cd06661">
    <property type="entry name" value="GGCT_like"/>
    <property type="match status" value="1"/>
</dbReference>
<protein>
    <recommendedName>
        <fullName evidence="2">Putative gamma-glutamylcyclotransferase</fullName>
    </recommendedName>
</protein>
<dbReference type="InterPro" id="IPR045038">
    <property type="entry name" value="AIG2-like"/>
</dbReference>
<dbReference type="Pfam" id="PF06094">
    <property type="entry name" value="GGACT"/>
    <property type="match status" value="1"/>
</dbReference>
<evidence type="ECO:0000256" key="1">
    <source>
        <dbReference type="ARBA" id="ARBA00022679"/>
    </source>
</evidence>
<comment type="caution">
    <text evidence="4">The sequence shown here is derived from an EMBL/GenBank/DDBJ whole genome shotgun (WGS) entry which is preliminary data.</text>
</comment>
<evidence type="ECO:0000313" key="4">
    <source>
        <dbReference type="EMBL" id="MBW2941675.1"/>
    </source>
</evidence>
<evidence type="ECO:0000256" key="2">
    <source>
        <dbReference type="ARBA" id="ARBA00030602"/>
    </source>
</evidence>
<name>A0ABS6VTN9_9GAMM</name>
<evidence type="ECO:0000259" key="3">
    <source>
        <dbReference type="Pfam" id="PF06094"/>
    </source>
</evidence>
<gene>
    <name evidence="4" type="ORF">KXJ70_12835</name>
</gene>